<reference evidence="3 4" key="1">
    <citation type="submission" date="2021-06" db="EMBL/GenBank/DDBJ databases">
        <authorList>
            <person name="Palmer J.M."/>
        </authorList>
    </citation>
    <scope>NUCLEOTIDE SEQUENCE [LARGE SCALE GENOMIC DNA]</scope>
    <source>
        <strain evidence="3 4">XC_2019</strain>
        <tissue evidence="3">Muscle</tissue>
    </source>
</reference>
<comment type="similarity">
    <text evidence="1">Belongs to the TTC21 family.</text>
</comment>
<keyword evidence="4" id="KW-1185">Reference proteome</keyword>
<feature type="non-terminal residue" evidence="3">
    <location>
        <position position="207"/>
    </location>
</feature>
<dbReference type="EMBL" id="JAHRIN010067344">
    <property type="protein sequence ID" value="MEQ2214354.1"/>
    <property type="molecule type" value="Genomic_DNA"/>
</dbReference>
<comment type="caution">
    <text evidence="3">The sequence shown here is derived from an EMBL/GenBank/DDBJ whole genome shotgun (WGS) entry which is preliminary data.</text>
</comment>
<evidence type="ECO:0000256" key="1">
    <source>
        <dbReference type="ARBA" id="ARBA00010935"/>
    </source>
</evidence>
<dbReference type="InterPro" id="IPR056832">
    <property type="entry name" value="ARM_TT21_2nd"/>
</dbReference>
<dbReference type="Gene3D" id="1.25.40.10">
    <property type="entry name" value="Tetratricopeptide repeat domain"/>
    <property type="match status" value="1"/>
</dbReference>
<feature type="domain" description="Tetratricopeptide repeat protein 21A/21B second ARM" evidence="2">
    <location>
        <begin position="47"/>
        <end position="122"/>
    </location>
</feature>
<sequence length="207" mass="23075">MVERAYSMASGDPDLATELGYQMVLQLRIKEAMKWYKIAITNKEKTTAGQPPAPQLHHCATLLDTVVKIVPGLLHAVFLLAEVRYQSGDIDAAQSSLNHCLDQCPSHADAHLLLAQIHLLQGNMMLCNQSLELCVSHNFEAKVLKRVQLEQPDAVPAQKQLAAEICAEIAKHYTSQRGYERAVKFYKEALVYCETDRKVSAAQSKPF</sequence>
<dbReference type="SUPFAM" id="SSF48452">
    <property type="entry name" value="TPR-like"/>
    <property type="match status" value="1"/>
</dbReference>
<dbReference type="PANTHER" id="PTHR14699:SF1">
    <property type="entry name" value="TETRATRICOPEPTIDE REPEAT PROTEIN 21B"/>
    <property type="match status" value="1"/>
</dbReference>
<proteinExistence type="inferred from homology"/>
<organism evidence="3 4">
    <name type="scientific">Xenoophorus captivus</name>
    <dbReference type="NCBI Taxonomy" id="1517983"/>
    <lineage>
        <taxon>Eukaryota</taxon>
        <taxon>Metazoa</taxon>
        <taxon>Chordata</taxon>
        <taxon>Craniata</taxon>
        <taxon>Vertebrata</taxon>
        <taxon>Euteleostomi</taxon>
        <taxon>Actinopterygii</taxon>
        <taxon>Neopterygii</taxon>
        <taxon>Teleostei</taxon>
        <taxon>Neoteleostei</taxon>
        <taxon>Acanthomorphata</taxon>
        <taxon>Ovalentaria</taxon>
        <taxon>Atherinomorphae</taxon>
        <taxon>Cyprinodontiformes</taxon>
        <taxon>Goodeidae</taxon>
        <taxon>Xenoophorus</taxon>
    </lineage>
</organism>
<dbReference type="PANTHER" id="PTHR14699">
    <property type="entry name" value="STI2 PROTEIN-RELATED"/>
    <property type="match status" value="1"/>
</dbReference>
<dbReference type="InterPro" id="IPR040364">
    <property type="entry name" value="TTC21A/TTC21B"/>
</dbReference>
<gene>
    <name evidence="3" type="ORF">XENOCAPTIV_002554</name>
</gene>
<dbReference type="Pfam" id="PF25060">
    <property type="entry name" value="ARM_TT21_2nd"/>
    <property type="match status" value="1"/>
</dbReference>
<dbReference type="SMART" id="SM00028">
    <property type="entry name" value="TPR"/>
    <property type="match status" value="3"/>
</dbReference>
<protein>
    <recommendedName>
        <fullName evidence="2">Tetratricopeptide repeat protein 21A/21B second ARM domain-containing protein</fullName>
    </recommendedName>
</protein>
<evidence type="ECO:0000313" key="3">
    <source>
        <dbReference type="EMBL" id="MEQ2214354.1"/>
    </source>
</evidence>
<dbReference type="InterPro" id="IPR011990">
    <property type="entry name" value="TPR-like_helical_dom_sf"/>
</dbReference>
<evidence type="ECO:0000259" key="2">
    <source>
        <dbReference type="Pfam" id="PF25060"/>
    </source>
</evidence>
<accession>A0ABV0S1D2</accession>
<evidence type="ECO:0000313" key="4">
    <source>
        <dbReference type="Proteomes" id="UP001434883"/>
    </source>
</evidence>
<dbReference type="Proteomes" id="UP001434883">
    <property type="component" value="Unassembled WGS sequence"/>
</dbReference>
<dbReference type="InterPro" id="IPR019734">
    <property type="entry name" value="TPR_rpt"/>
</dbReference>
<name>A0ABV0S1D2_9TELE</name>